<proteinExistence type="predicted"/>
<organism evidence="3 4">
    <name type="scientific">Discina gigas</name>
    <dbReference type="NCBI Taxonomy" id="1032678"/>
    <lineage>
        <taxon>Eukaryota</taxon>
        <taxon>Fungi</taxon>
        <taxon>Dikarya</taxon>
        <taxon>Ascomycota</taxon>
        <taxon>Pezizomycotina</taxon>
        <taxon>Pezizomycetes</taxon>
        <taxon>Pezizales</taxon>
        <taxon>Discinaceae</taxon>
        <taxon>Discina</taxon>
    </lineage>
</organism>
<evidence type="ECO:0000259" key="2">
    <source>
        <dbReference type="Pfam" id="PF22893"/>
    </source>
</evidence>
<sequence length="324" mass="36408">MSFGFGVGDILVVSNGVLKFWTTVRDASTEQEDLRKNLEILRQVVERITERAGILRPKLSPPIAIALGQQLSQCSKHLRNLDNIVAKYMGDFSPRGPHRKRRHRVIAWGAFKRDEFVESLNNLGKVILLLVSYAMFEGLDNKLPLAVQDTSDCQTIRLIDALDRESGFEDFLKFNFNRSFGKSWVEAGRYKIRDETAGGGGILTAKEWNNSIKAGMTVSMAMVLRKQVVANETEHNCPACNSPYTGPKSNDLERVQCKKCATFFQVSSEPRVVELPDDVTDQGSLSSSTGNAKHMNSSEVVDMDEIQYFRRLHVLNELIISSFE</sequence>
<dbReference type="EMBL" id="JBBBZM010000075">
    <property type="protein sequence ID" value="KAL0635228.1"/>
    <property type="molecule type" value="Genomic_DNA"/>
</dbReference>
<feature type="non-terminal residue" evidence="3">
    <location>
        <position position="324"/>
    </location>
</feature>
<name>A0ABR3GHB5_9PEZI</name>
<accession>A0ABR3GHB5</accession>
<comment type="caution">
    <text evidence="3">The sequence shown here is derived from an EMBL/GenBank/DDBJ whole genome shotgun (WGS) entry which is preliminary data.</text>
</comment>
<protein>
    <recommendedName>
        <fullName evidence="2">Ubiquitin-like domain-containing protein</fullName>
    </recommendedName>
</protein>
<dbReference type="Pfam" id="PF22893">
    <property type="entry name" value="ULD_2"/>
    <property type="match status" value="1"/>
</dbReference>
<gene>
    <name evidence="3" type="ORF">Q9L58_005874</name>
</gene>
<evidence type="ECO:0000256" key="1">
    <source>
        <dbReference type="SAM" id="Coils"/>
    </source>
</evidence>
<feature type="coiled-coil region" evidence="1">
    <location>
        <begin position="24"/>
        <end position="51"/>
    </location>
</feature>
<dbReference type="Proteomes" id="UP001447188">
    <property type="component" value="Unassembled WGS sequence"/>
</dbReference>
<feature type="domain" description="Ubiquitin-like" evidence="2">
    <location>
        <begin position="166"/>
        <end position="225"/>
    </location>
</feature>
<keyword evidence="1" id="KW-0175">Coiled coil</keyword>
<keyword evidence="4" id="KW-1185">Reference proteome</keyword>
<evidence type="ECO:0000313" key="3">
    <source>
        <dbReference type="EMBL" id="KAL0635228.1"/>
    </source>
</evidence>
<dbReference type="InterPro" id="IPR054464">
    <property type="entry name" value="ULD_fung"/>
</dbReference>
<evidence type="ECO:0000313" key="4">
    <source>
        <dbReference type="Proteomes" id="UP001447188"/>
    </source>
</evidence>
<reference evidence="3 4" key="1">
    <citation type="submission" date="2024-02" db="EMBL/GenBank/DDBJ databases">
        <title>Discinaceae phylogenomics.</title>
        <authorList>
            <person name="Dirks A.C."/>
            <person name="James T.Y."/>
        </authorList>
    </citation>
    <scope>NUCLEOTIDE SEQUENCE [LARGE SCALE GENOMIC DNA]</scope>
    <source>
        <strain evidence="3 4">ACD0624</strain>
    </source>
</reference>